<dbReference type="Gene3D" id="3.60.110.10">
    <property type="entry name" value="Carbon-nitrogen hydrolase"/>
    <property type="match status" value="1"/>
</dbReference>
<dbReference type="Proteomes" id="UP000198853">
    <property type="component" value="Unassembled WGS sequence"/>
</dbReference>
<dbReference type="PROSITE" id="PS50263">
    <property type="entry name" value="CN_HYDROLASE"/>
    <property type="match status" value="1"/>
</dbReference>
<reference evidence="3 4" key="1">
    <citation type="submission" date="2016-10" db="EMBL/GenBank/DDBJ databases">
        <authorList>
            <person name="de Groot N.N."/>
        </authorList>
    </citation>
    <scope>NUCLEOTIDE SEQUENCE [LARGE SCALE GENOMIC DNA]</scope>
    <source>
        <strain evidence="3 4">DSM 21771</strain>
    </source>
</reference>
<keyword evidence="3" id="KW-0378">Hydrolase</keyword>
<evidence type="ECO:0000313" key="3">
    <source>
        <dbReference type="EMBL" id="SDI26289.1"/>
    </source>
</evidence>
<feature type="domain" description="CN hydrolase" evidence="2">
    <location>
        <begin position="1"/>
        <end position="240"/>
    </location>
</feature>
<dbReference type="GO" id="GO:0016787">
    <property type="term" value="F:hydrolase activity"/>
    <property type="evidence" value="ECO:0007669"/>
    <property type="project" value="UniProtKB-KW"/>
</dbReference>
<name>A0A1G8J4W6_9BACI</name>
<dbReference type="AlphaFoldDB" id="A0A1G8J4W6"/>
<keyword evidence="4" id="KW-1185">Reference proteome</keyword>
<dbReference type="InterPro" id="IPR036526">
    <property type="entry name" value="C-N_Hydrolase_sf"/>
</dbReference>
<protein>
    <submittedName>
        <fullName evidence="3">Carbon-nitrogen hydrolase</fullName>
    </submittedName>
</protein>
<gene>
    <name evidence="3" type="ORF">SAMN04488123_10123</name>
</gene>
<dbReference type="InterPro" id="IPR003010">
    <property type="entry name" value="C-N_Hydrolase"/>
</dbReference>
<dbReference type="PANTHER" id="PTHR23088">
    <property type="entry name" value="NITRILASE-RELATED"/>
    <property type="match status" value="1"/>
</dbReference>
<organism evidence="3 4">
    <name type="scientific">Natribacillus halophilus</name>
    <dbReference type="NCBI Taxonomy" id="549003"/>
    <lineage>
        <taxon>Bacteria</taxon>
        <taxon>Bacillati</taxon>
        <taxon>Bacillota</taxon>
        <taxon>Bacilli</taxon>
        <taxon>Bacillales</taxon>
        <taxon>Bacillaceae</taxon>
        <taxon>Natribacillus</taxon>
    </lineage>
</organism>
<proteinExistence type="inferred from homology"/>
<dbReference type="EMBL" id="FNEN01000001">
    <property type="protein sequence ID" value="SDI26289.1"/>
    <property type="molecule type" value="Genomic_DNA"/>
</dbReference>
<sequence length="261" mass="28881">MKVAIYQMDVQAGKPDANRDKVQRWLQEVVEQQRPDVAVLPEMWTTGYALPDIEQLADEENGTTQQFLQALAKEHAVDLVAGSIAVKTDDGVVNRALTISRKGEIIHTYDKIHLVPMLDEPRYLSGGKAKAKTYELQGTTVGSFICYDLRFPEVTRSLAVDGAKVLFAFGEWPAARRDHWDALLRARAIENQCFVIAAGAVGSYKGAAFSGHSTVISPWGNVLALATPDQEETMVTHIDLAEADEFREAVPVLKNRLPDLY</sequence>
<comment type="similarity">
    <text evidence="1">Belongs to the carbon-nitrogen hydrolase superfamily. NIT1/NIT2 family.</text>
</comment>
<evidence type="ECO:0000313" key="4">
    <source>
        <dbReference type="Proteomes" id="UP000198853"/>
    </source>
</evidence>
<dbReference type="Pfam" id="PF00795">
    <property type="entry name" value="CN_hydrolase"/>
    <property type="match status" value="1"/>
</dbReference>
<dbReference type="SUPFAM" id="SSF56317">
    <property type="entry name" value="Carbon-nitrogen hydrolase"/>
    <property type="match status" value="1"/>
</dbReference>
<dbReference type="PROSITE" id="PS01227">
    <property type="entry name" value="UPF0012"/>
    <property type="match status" value="1"/>
</dbReference>
<evidence type="ECO:0000256" key="1">
    <source>
        <dbReference type="ARBA" id="ARBA00010613"/>
    </source>
</evidence>
<evidence type="ECO:0000259" key="2">
    <source>
        <dbReference type="PROSITE" id="PS50263"/>
    </source>
</evidence>
<dbReference type="OrthoDB" id="9811121at2"/>
<accession>A0A1G8J4W6</accession>
<dbReference type="RefSeq" id="WP_090395532.1">
    <property type="nucleotide sequence ID" value="NZ_FNEN01000001.1"/>
</dbReference>
<dbReference type="CDD" id="cd07583">
    <property type="entry name" value="nitrilase_5"/>
    <property type="match status" value="1"/>
</dbReference>
<dbReference type="InterPro" id="IPR001110">
    <property type="entry name" value="UPF0012_CS"/>
</dbReference>
<dbReference type="PANTHER" id="PTHR23088:SF27">
    <property type="entry name" value="DEAMINATED GLUTATHIONE AMIDASE"/>
    <property type="match status" value="1"/>
</dbReference>